<evidence type="ECO:0000313" key="11">
    <source>
        <dbReference type="EMBL" id="SDD23185.1"/>
    </source>
</evidence>
<feature type="transmembrane region" description="Helical" evidence="10">
    <location>
        <begin position="145"/>
        <end position="170"/>
    </location>
</feature>
<organism evidence="11 12">
    <name type="scientific">Auraticoccus monumenti</name>
    <dbReference type="NCBI Taxonomy" id="675864"/>
    <lineage>
        <taxon>Bacteria</taxon>
        <taxon>Bacillati</taxon>
        <taxon>Actinomycetota</taxon>
        <taxon>Actinomycetes</taxon>
        <taxon>Propionibacteriales</taxon>
        <taxon>Propionibacteriaceae</taxon>
        <taxon>Auraticoccus</taxon>
    </lineage>
</organism>
<dbReference type="GO" id="GO:0004376">
    <property type="term" value="F:GPI mannosyltransferase activity"/>
    <property type="evidence" value="ECO:0007669"/>
    <property type="project" value="InterPro"/>
</dbReference>
<keyword evidence="6 10" id="KW-0812">Transmembrane</keyword>
<dbReference type="GO" id="GO:0006506">
    <property type="term" value="P:GPI anchor biosynthetic process"/>
    <property type="evidence" value="ECO:0007669"/>
    <property type="project" value="UniProtKB-UniPathway"/>
</dbReference>
<dbReference type="GO" id="GO:0016020">
    <property type="term" value="C:membrane"/>
    <property type="evidence" value="ECO:0007669"/>
    <property type="project" value="GOC"/>
</dbReference>
<feature type="transmembrane region" description="Helical" evidence="10">
    <location>
        <begin position="337"/>
        <end position="353"/>
    </location>
</feature>
<feature type="transmembrane region" description="Helical" evidence="10">
    <location>
        <begin position="107"/>
        <end position="133"/>
    </location>
</feature>
<keyword evidence="3" id="KW-0337">GPI-anchor biosynthesis</keyword>
<keyword evidence="4 11" id="KW-0328">Glycosyltransferase</keyword>
<dbReference type="UniPathway" id="UPA00196"/>
<gene>
    <name evidence="11" type="ORF">SAMN04489747_0505</name>
</gene>
<feature type="transmembrane region" description="Helical" evidence="10">
    <location>
        <begin position="365"/>
        <end position="385"/>
    </location>
</feature>
<dbReference type="PANTHER" id="PTHR12468">
    <property type="entry name" value="GPI MANNOSYLTRANSFERASE 2"/>
    <property type="match status" value="1"/>
</dbReference>
<dbReference type="PANTHER" id="PTHR12468:SF2">
    <property type="entry name" value="GPI MANNOSYLTRANSFERASE 2"/>
    <property type="match status" value="1"/>
</dbReference>
<feature type="transmembrane region" description="Helical" evidence="10">
    <location>
        <begin position="314"/>
        <end position="331"/>
    </location>
</feature>
<proteinExistence type="predicted"/>
<evidence type="ECO:0000256" key="5">
    <source>
        <dbReference type="ARBA" id="ARBA00022679"/>
    </source>
</evidence>
<dbReference type="Proteomes" id="UP000198546">
    <property type="component" value="Chromosome i"/>
</dbReference>
<keyword evidence="5 11" id="KW-0808">Transferase</keyword>
<feature type="transmembrane region" description="Helical" evidence="10">
    <location>
        <begin position="182"/>
        <end position="209"/>
    </location>
</feature>
<dbReference type="STRING" id="675864.SAMN04489747_0505"/>
<dbReference type="InterPro" id="IPR007315">
    <property type="entry name" value="PIG-V/Gpi18"/>
</dbReference>
<evidence type="ECO:0000256" key="7">
    <source>
        <dbReference type="ARBA" id="ARBA00022824"/>
    </source>
</evidence>
<protein>
    <submittedName>
        <fullName evidence="11">Mannosyltransferase (PIG-V)</fullName>
    </submittedName>
</protein>
<keyword evidence="7" id="KW-0256">Endoplasmic reticulum</keyword>
<dbReference type="AlphaFoldDB" id="A0A1G6T480"/>
<comment type="subcellular location">
    <subcellularLocation>
        <location evidence="1">Endoplasmic reticulum membrane</location>
        <topology evidence="1">Multi-pass membrane protein</topology>
    </subcellularLocation>
</comment>
<dbReference type="EMBL" id="LT629688">
    <property type="protein sequence ID" value="SDD23185.1"/>
    <property type="molecule type" value="Genomic_DNA"/>
</dbReference>
<feature type="transmembrane region" description="Helical" evidence="10">
    <location>
        <begin position="221"/>
        <end position="240"/>
    </location>
</feature>
<evidence type="ECO:0000256" key="4">
    <source>
        <dbReference type="ARBA" id="ARBA00022676"/>
    </source>
</evidence>
<evidence type="ECO:0000256" key="8">
    <source>
        <dbReference type="ARBA" id="ARBA00022989"/>
    </source>
</evidence>
<dbReference type="GO" id="GO:0031501">
    <property type="term" value="C:mannosyltransferase complex"/>
    <property type="evidence" value="ECO:0007669"/>
    <property type="project" value="TreeGrafter"/>
</dbReference>
<sequence length="393" mass="43074">MPAASGVRRSAGGRRRKGLPGALPGVEHLGRWDADALRVMLQAWLGSRGLILLVGLLVALSTGRSVTDLVANWDVQHFIGVAEHGYLRDPKTMAFFPGWPLVLRAGMALGVAPTVTGVALSLVLSLVAAAALVRMGGPWAAVGWLFAPVAVFTAVPYTESAFCAAAFWAWQRASADRWGSAALLTALACTTRVSGLFLVGALAVMVLTWPGLDVPGRVRRWAWLLLPTAVLAGYVVYLWTLTGSWTAWSDAQAAGWARGFHWPWESALNTWPVIRGDYVDHPDWTWVFRGEAVSMLMGLVVTGWCLSRRMWAEASWVGVQVLAFSVSYWWFSVNRAVLLWFPLWLMFAHLVSVEPKRPAAQALRHTVLVGWLLLSGLATLVWTWLFTTGQWSS</sequence>
<evidence type="ECO:0000256" key="6">
    <source>
        <dbReference type="ARBA" id="ARBA00022692"/>
    </source>
</evidence>
<evidence type="ECO:0000256" key="2">
    <source>
        <dbReference type="ARBA" id="ARBA00004687"/>
    </source>
</evidence>
<feature type="transmembrane region" description="Helical" evidence="10">
    <location>
        <begin position="39"/>
        <end position="60"/>
    </location>
</feature>
<feature type="transmembrane region" description="Helical" evidence="10">
    <location>
        <begin position="286"/>
        <end position="307"/>
    </location>
</feature>
<keyword evidence="9 10" id="KW-0472">Membrane</keyword>
<evidence type="ECO:0000256" key="9">
    <source>
        <dbReference type="ARBA" id="ARBA00023136"/>
    </source>
</evidence>
<keyword evidence="8 10" id="KW-1133">Transmembrane helix</keyword>
<dbReference type="Pfam" id="PF04188">
    <property type="entry name" value="Mannosyl_trans2"/>
    <property type="match status" value="1"/>
</dbReference>
<evidence type="ECO:0000256" key="3">
    <source>
        <dbReference type="ARBA" id="ARBA00022502"/>
    </source>
</evidence>
<evidence type="ECO:0000256" key="1">
    <source>
        <dbReference type="ARBA" id="ARBA00004477"/>
    </source>
</evidence>
<evidence type="ECO:0000313" key="12">
    <source>
        <dbReference type="Proteomes" id="UP000198546"/>
    </source>
</evidence>
<name>A0A1G6T480_9ACTN</name>
<dbReference type="GO" id="GO:0000009">
    <property type="term" value="F:alpha-1,6-mannosyltransferase activity"/>
    <property type="evidence" value="ECO:0007669"/>
    <property type="project" value="InterPro"/>
</dbReference>
<reference evidence="11 12" key="1">
    <citation type="submission" date="2016-10" db="EMBL/GenBank/DDBJ databases">
        <authorList>
            <person name="de Groot N.N."/>
        </authorList>
    </citation>
    <scope>NUCLEOTIDE SEQUENCE [LARGE SCALE GENOMIC DNA]</scope>
    <source>
        <strain evidence="11 12">MON 2.2</strain>
    </source>
</reference>
<comment type="pathway">
    <text evidence="2">Glycolipid biosynthesis; glycosylphosphatidylinositol-anchor biosynthesis.</text>
</comment>
<evidence type="ECO:0000256" key="10">
    <source>
        <dbReference type="SAM" id="Phobius"/>
    </source>
</evidence>
<keyword evidence="12" id="KW-1185">Reference proteome</keyword>
<accession>A0A1G6T480</accession>